<proteinExistence type="inferred from homology"/>
<organism evidence="9">
    <name type="scientific">Lepeophtheirus salmonis</name>
    <name type="common">Salmon louse</name>
    <name type="synonym">Caligus salmonis</name>
    <dbReference type="NCBI Taxonomy" id="72036"/>
    <lineage>
        <taxon>Eukaryota</taxon>
        <taxon>Metazoa</taxon>
        <taxon>Ecdysozoa</taxon>
        <taxon>Arthropoda</taxon>
        <taxon>Crustacea</taxon>
        <taxon>Multicrustacea</taxon>
        <taxon>Hexanauplia</taxon>
        <taxon>Copepoda</taxon>
        <taxon>Siphonostomatoida</taxon>
        <taxon>Caligidae</taxon>
        <taxon>Lepeophtheirus</taxon>
    </lineage>
</organism>
<dbReference type="RefSeq" id="XP_040571217.1">
    <property type="nucleotide sequence ID" value="XM_040715283.2"/>
</dbReference>
<dbReference type="PANTHER" id="PTHR16172">
    <property type="entry name" value="MAJOR FACILITATOR SUPERFAMILY DOMAIN-CONTAINING PROTEIN 6-LIKE"/>
    <property type="match status" value="1"/>
</dbReference>
<dbReference type="PANTHER" id="PTHR16172:SF2">
    <property type="entry name" value="MAJOR FACILITATOR SUPERFAMILY DOMAIN-CONTAINING PROTEIN 6"/>
    <property type="match status" value="1"/>
</dbReference>
<evidence type="ECO:0000259" key="8">
    <source>
        <dbReference type="Pfam" id="PF12832"/>
    </source>
</evidence>
<dbReference type="CDD" id="cd17335">
    <property type="entry name" value="MFS_MFSD6"/>
    <property type="match status" value="1"/>
</dbReference>
<feature type="transmembrane region" description="Helical" evidence="7">
    <location>
        <begin position="350"/>
        <end position="368"/>
    </location>
</feature>
<dbReference type="InterPro" id="IPR036259">
    <property type="entry name" value="MFS_trans_sf"/>
</dbReference>
<dbReference type="OrthoDB" id="5989317at2759"/>
<feature type="compositionally biased region" description="Basic and acidic residues" evidence="6">
    <location>
        <begin position="52"/>
        <end position="63"/>
    </location>
</feature>
<dbReference type="CTD" id="36634"/>
<evidence type="ECO:0000256" key="4">
    <source>
        <dbReference type="ARBA" id="ARBA00022989"/>
    </source>
</evidence>
<dbReference type="KEGG" id="lsm:121120418"/>
<evidence type="ECO:0000313" key="9">
    <source>
        <dbReference type="EMBL" id="CDW29336.1"/>
    </source>
</evidence>
<feature type="transmembrane region" description="Helical" evidence="7">
    <location>
        <begin position="90"/>
        <end position="110"/>
    </location>
</feature>
<dbReference type="GeneID" id="121120418"/>
<feature type="transmembrane region" description="Helical" evidence="7">
    <location>
        <begin position="272"/>
        <end position="300"/>
    </location>
</feature>
<evidence type="ECO:0000256" key="6">
    <source>
        <dbReference type="SAM" id="MobiDB-lite"/>
    </source>
</evidence>
<feature type="transmembrane region" description="Helical" evidence="7">
    <location>
        <begin position="506"/>
        <end position="529"/>
    </location>
</feature>
<dbReference type="AlphaFoldDB" id="A0A0K2TVC5"/>
<evidence type="ECO:0000256" key="3">
    <source>
        <dbReference type="ARBA" id="ARBA00022692"/>
    </source>
</evidence>
<protein>
    <recommendedName>
        <fullName evidence="8">Major facilitator superfamily associated domain-containing protein</fullName>
    </recommendedName>
</protein>
<dbReference type="InterPro" id="IPR051717">
    <property type="entry name" value="MFS_MFSD6"/>
</dbReference>
<keyword evidence="4 7" id="KW-1133">Transmembrane helix</keyword>
<dbReference type="GO" id="GO:0016020">
    <property type="term" value="C:membrane"/>
    <property type="evidence" value="ECO:0007669"/>
    <property type="project" value="UniProtKB-SubCell"/>
</dbReference>
<comment type="similarity">
    <text evidence="2">Belongs to the major facilitator superfamily. MFSD6 family.</text>
</comment>
<dbReference type="SUPFAM" id="SSF103473">
    <property type="entry name" value="MFS general substrate transporter"/>
    <property type="match status" value="1"/>
</dbReference>
<name>A0A0K2TVC5_LEPSM</name>
<feature type="transmembrane region" description="Helical" evidence="7">
    <location>
        <begin position="596"/>
        <end position="617"/>
    </location>
</feature>
<feature type="transmembrane region" description="Helical" evidence="7">
    <location>
        <begin position="441"/>
        <end position="463"/>
    </location>
</feature>
<feature type="domain" description="Major facilitator superfamily associated" evidence="8">
    <location>
        <begin position="89"/>
        <end position="598"/>
    </location>
</feature>
<sequence>MDNQNFNVGGTGGSLFADNAPTSQQVAAQMAMGEEYSAPRGLPTWKQPSFDNDDRVDPDKLTEKTNGPADSCLRRCFPDQVTRGLIVARAFYFFFFAAFGSLFPLMGVYFKQIGMDTAQCGLLVGIRPIIEYIATPFWNKIADKFQKGKMMLIVSLTCWIVFTEPIGQIHPPVVSCKFFNGSTYLLEYPHSAARDKRETSLKEDEQSPFILDPARYKREVNGDTSNFGIGYVIGTSPQRVDFADNRGVYHKEWITPRFNNEVFERSAVHKEFFLILLLVVIGEFFSSPALALADSAVITLLGEEKQDKYGSLRMFGSIGWGSTMFVMGMVLDHSKMFQDAKCDMNEGQRNYNVCFSVFVVLMIFALFISTHIPFKYSHPNTNQVPMNQLPPQHIPIPGGINQKQDPNGHQKFLEKGKVFAQQLRGLPEFAAVFKAFSNVRLVLFMIVAWIMGVGIGLIFTFLFWHLQDLGGSPTLFGIASVINHLSEIIAYFYSFKIISKIGHVKVLAFGLLCNVLRFLYVSFITWPWLILPFEFIQGVTHAAVWAACCSFIAHNTEPELRASARGVLQGVHNGFGKFCGAVFGGMLIKSHGTVKIFRIYGFVCAAILILFIVVNFYNRNEGGIVTKLPDELDPKHIADGGSHLAPHGVPSGPIPRALSSTKIEVDMNEQHYVPGQDIGYNQGGQAVNNPFLDDMAEQNYNYNASGQMMQGGNDDGQYYGRGYTQAQSGYSSSGYGLQ</sequence>
<dbReference type="Pfam" id="PF12832">
    <property type="entry name" value="MFS_1_like"/>
    <property type="match status" value="1"/>
</dbReference>
<evidence type="ECO:0000256" key="2">
    <source>
        <dbReference type="ARBA" id="ARBA00005241"/>
    </source>
</evidence>
<evidence type="ECO:0000256" key="5">
    <source>
        <dbReference type="ARBA" id="ARBA00023136"/>
    </source>
</evidence>
<dbReference type="InterPro" id="IPR024989">
    <property type="entry name" value="MFS_assoc_dom"/>
</dbReference>
<feature type="region of interest" description="Disordered" evidence="6">
    <location>
        <begin position="39"/>
        <end position="64"/>
    </location>
</feature>
<evidence type="ECO:0000256" key="7">
    <source>
        <dbReference type="SAM" id="Phobius"/>
    </source>
</evidence>
<feature type="transmembrane region" description="Helical" evidence="7">
    <location>
        <begin position="312"/>
        <end position="330"/>
    </location>
</feature>
<feature type="transmembrane region" description="Helical" evidence="7">
    <location>
        <begin position="475"/>
        <end position="494"/>
    </location>
</feature>
<accession>A0A0K2TVC5</accession>
<comment type="subcellular location">
    <subcellularLocation>
        <location evidence="1">Membrane</location>
        <topology evidence="1">Multi-pass membrane protein</topology>
    </subcellularLocation>
</comment>
<keyword evidence="5 7" id="KW-0472">Membrane</keyword>
<dbReference type="Gene3D" id="1.20.1250.20">
    <property type="entry name" value="MFS general substrate transporter like domains"/>
    <property type="match status" value="3"/>
</dbReference>
<reference evidence="9" key="1">
    <citation type="submission" date="2014-05" db="EMBL/GenBank/DDBJ databases">
        <authorList>
            <person name="Chronopoulou M."/>
        </authorList>
    </citation>
    <scope>NUCLEOTIDE SEQUENCE</scope>
    <source>
        <tissue evidence="9">Whole organism</tissue>
    </source>
</reference>
<dbReference type="EMBL" id="HACA01011975">
    <property type="protein sequence ID" value="CDW29336.1"/>
    <property type="molecule type" value="Transcribed_RNA"/>
</dbReference>
<evidence type="ECO:0000256" key="1">
    <source>
        <dbReference type="ARBA" id="ARBA00004141"/>
    </source>
</evidence>
<keyword evidence="3 7" id="KW-0812">Transmembrane</keyword>